<dbReference type="Proteomes" id="UP000045706">
    <property type="component" value="Unassembled WGS sequence"/>
</dbReference>
<dbReference type="Gene3D" id="3.40.50.1820">
    <property type="entry name" value="alpha/beta hydrolase"/>
    <property type="match status" value="1"/>
</dbReference>
<accession>A0A0G4KGX2</accession>
<keyword evidence="2" id="KW-0442">Lipid degradation</keyword>
<gene>
    <name evidence="4" type="ORF">BN1723_020810</name>
</gene>
<proteinExistence type="inferred from homology"/>
<evidence type="ECO:0000313" key="4">
    <source>
        <dbReference type="EMBL" id="CRJ95605.1"/>
    </source>
</evidence>
<protein>
    <recommendedName>
        <fullName evidence="3">DUF676 domain-containing protein</fullName>
    </recommendedName>
</protein>
<dbReference type="PANTHER" id="PTHR12482">
    <property type="entry name" value="LIPASE ROG1-RELATED-RELATED"/>
    <property type="match status" value="1"/>
</dbReference>
<dbReference type="InterPro" id="IPR007751">
    <property type="entry name" value="DUF676_lipase-like"/>
</dbReference>
<evidence type="ECO:0000259" key="3">
    <source>
        <dbReference type="Pfam" id="PF05057"/>
    </source>
</evidence>
<dbReference type="PANTHER" id="PTHR12482:SF62">
    <property type="entry name" value="LIPASE ROG1-RELATED"/>
    <property type="match status" value="1"/>
</dbReference>
<evidence type="ECO:0000313" key="5">
    <source>
        <dbReference type="Proteomes" id="UP000045706"/>
    </source>
</evidence>
<feature type="non-terminal residue" evidence="4">
    <location>
        <position position="65"/>
    </location>
</feature>
<dbReference type="InterPro" id="IPR029058">
    <property type="entry name" value="AB_hydrolase_fold"/>
</dbReference>
<sequence>ITSISFIGHSLGGLIQTYAVAYVQKHSPQFFDLIKPINFVTLATPFLGLSNENPLYVKFALDFGL</sequence>
<dbReference type="GO" id="GO:0047372">
    <property type="term" value="F:monoacylglycerol lipase activity"/>
    <property type="evidence" value="ECO:0007669"/>
    <property type="project" value="TreeGrafter"/>
</dbReference>
<reference evidence="5" key="1">
    <citation type="submission" date="2015-05" db="EMBL/GenBank/DDBJ databases">
        <authorList>
            <person name="Fogelqvist Johan"/>
        </authorList>
    </citation>
    <scope>NUCLEOTIDE SEQUENCE [LARGE SCALE GENOMIC DNA]</scope>
</reference>
<comment type="similarity">
    <text evidence="1">Belongs to the putative lipase ROG1 family.</text>
</comment>
<evidence type="ECO:0000256" key="2">
    <source>
        <dbReference type="ARBA" id="ARBA00022963"/>
    </source>
</evidence>
<keyword evidence="2" id="KW-0443">Lipid metabolism</keyword>
<feature type="domain" description="DUF676" evidence="3">
    <location>
        <begin position="3"/>
        <end position="61"/>
    </location>
</feature>
<dbReference type="SUPFAM" id="SSF53474">
    <property type="entry name" value="alpha/beta-Hydrolases"/>
    <property type="match status" value="1"/>
</dbReference>
<dbReference type="AlphaFoldDB" id="A0A0G4KGX2"/>
<feature type="non-terminal residue" evidence="4">
    <location>
        <position position="1"/>
    </location>
</feature>
<dbReference type="EMBL" id="CVQI01000379">
    <property type="protein sequence ID" value="CRJ95605.1"/>
    <property type="molecule type" value="Genomic_DNA"/>
</dbReference>
<organism evidence="4 5">
    <name type="scientific">Verticillium longisporum</name>
    <name type="common">Verticillium dahliae var. longisporum</name>
    <dbReference type="NCBI Taxonomy" id="100787"/>
    <lineage>
        <taxon>Eukaryota</taxon>
        <taxon>Fungi</taxon>
        <taxon>Dikarya</taxon>
        <taxon>Ascomycota</taxon>
        <taxon>Pezizomycotina</taxon>
        <taxon>Sordariomycetes</taxon>
        <taxon>Hypocreomycetidae</taxon>
        <taxon>Glomerellales</taxon>
        <taxon>Plectosphaerellaceae</taxon>
        <taxon>Verticillium</taxon>
    </lineage>
</organism>
<name>A0A0G4KGX2_VERLO</name>
<dbReference type="InterPro" id="IPR044294">
    <property type="entry name" value="Lipase-like"/>
</dbReference>
<evidence type="ECO:0000256" key="1">
    <source>
        <dbReference type="ARBA" id="ARBA00007920"/>
    </source>
</evidence>
<dbReference type="GO" id="GO:0016042">
    <property type="term" value="P:lipid catabolic process"/>
    <property type="evidence" value="ECO:0007669"/>
    <property type="project" value="UniProtKB-KW"/>
</dbReference>
<dbReference type="Pfam" id="PF05057">
    <property type="entry name" value="DUF676"/>
    <property type="match status" value="1"/>
</dbReference>